<dbReference type="GO" id="GO:0016740">
    <property type="term" value="F:transferase activity"/>
    <property type="evidence" value="ECO:0007669"/>
    <property type="project" value="UniProtKB-KW"/>
</dbReference>
<dbReference type="NCBIfam" id="TIGR03945">
    <property type="entry name" value="PLP_SbnA_fam"/>
    <property type="match status" value="1"/>
</dbReference>
<dbReference type="CDD" id="cd01561">
    <property type="entry name" value="CBS_like"/>
    <property type="match status" value="1"/>
</dbReference>
<protein>
    <submittedName>
        <fullName evidence="7">Cysteine synthase A</fullName>
    </submittedName>
</protein>
<proteinExistence type="predicted"/>
<evidence type="ECO:0000256" key="1">
    <source>
        <dbReference type="ARBA" id="ARBA00001933"/>
    </source>
</evidence>
<dbReference type="SUPFAM" id="SSF53686">
    <property type="entry name" value="Tryptophan synthase beta subunit-like PLP-dependent enzymes"/>
    <property type="match status" value="1"/>
</dbReference>
<reference evidence="7 8" key="1">
    <citation type="submission" date="2017-06" db="EMBL/GenBank/DDBJ databases">
        <authorList>
            <person name="Kim H.J."/>
            <person name="Triplett B.A."/>
        </authorList>
    </citation>
    <scope>NUCLEOTIDE SEQUENCE [LARGE SCALE GENOMIC DNA]</scope>
    <source>
        <strain evidence="7 8">CGMCC 4.1858</strain>
    </source>
</reference>
<evidence type="ECO:0000256" key="5">
    <source>
        <dbReference type="SAM" id="MobiDB-lite"/>
    </source>
</evidence>
<sequence length="366" mass="39182">MTVISVPQAFNEEQLFVDLESIFGQSLFLKCEGFNFAGSIKLKAATEMVETAEREGILTPDSILVESSSGNLGVALSMIAASKGYRFLCVTDARCNLSTRLLMKALGSQVHIISGPDAHGGYLGARLDFVRALCASDDRYVWLSQYTNPGNWRAHYRTTAPEIARQFPEVDVVFVGAGTTGTLMGCARWFREWSRPVKVVAVDSVGSVTFGGAPGRRMIPGLGMSVHPPLLDESFVDEVVLVEEADTIRACHRLARRGFLFGGSTGTVVSGATSWLEKNGAPGLTSVAIAPDLGERYLDTIYQSNWLQDLYGEDVLEPDERADTSWADPAWAAAAEAAWAAASSAASAAPAEPATTPSVSPDGQLH</sequence>
<feature type="domain" description="Tryptophan synthase beta chain-like PALP" evidence="6">
    <location>
        <begin position="20"/>
        <end position="290"/>
    </location>
</feature>
<accession>A0A239M143</accession>
<evidence type="ECO:0000259" key="6">
    <source>
        <dbReference type="Pfam" id="PF00291"/>
    </source>
</evidence>
<dbReference type="AlphaFoldDB" id="A0A239M143"/>
<dbReference type="Gene3D" id="3.40.50.1100">
    <property type="match status" value="2"/>
</dbReference>
<dbReference type="GO" id="GO:1901605">
    <property type="term" value="P:alpha-amino acid metabolic process"/>
    <property type="evidence" value="ECO:0007669"/>
    <property type="project" value="UniProtKB-ARBA"/>
</dbReference>
<name>A0A239M143_9ACTN</name>
<dbReference type="OrthoDB" id="5176350at2"/>
<evidence type="ECO:0000313" key="7">
    <source>
        <dbReference type="EMBL" id="SNT36250.1"/>
    </source>
</evidence>
<dbReference type="InterPro" id="IPR001926">
    <property type="entry name" value="TrpB-like_PALP"/>
</dbReference>
<dbReference type="RefSeq" id="WP_089227326.1">
    <property type="nucleotide sequence ID" value="NZ_FZOF01000022.1"/>
</dbReference>
<dbReference type="EMBL" id="FZOF01000022">
    <property type="protein sequence ID" value="SNT36250.1"/>
    <property type="molecule type" value="Genomic_DNA"/>
</dbReference>
<evidence type="ECO:0000256" key="2">
    <source>
        <dbReference type="ARBA" id="ARBA00011738"/>
    </source>
</evidence>
<dbReference type="InterPro" id="IPR036052">
    <property type="entry name" value="TrpB-like_PALP_sf"/>
</dbReference>
<feature type="region of interest" description="Disordered" evidence="5">
    <location>
        <begin position="344"/>
        <end position="366"/>
    </location>
</feature>
<organism evidence="7 8">
    <name type="scientific">Actinacidiphila glaucinigra</name>
    <dbReference type="NCBI Taxonomy" id="235986"/>
    <lineage>
        <taxon>Bacteria</taxon>
        <taxon>Bacillati</taxon>
        <taxon>Actinomycetota</taxon>
        <taxon>Actinomycetes</taxon>
        <taxon>Kitasatosporales</taxon>
        <taxon>Streptomycetaceae</taxon>
        <taxon>Actinacidiphila</taxon>
    </lineage>
</organism>
<evidence type="ECO:0000256" key="3">
    <source>
        <dbReference type="ARBA" id="ARBA00022679"/>
    </source>
</evidence>
<gene>
    <name evidence="7" type="ORF">SAMN05216252_12265</name>
</gene>
<feature type="compositionally biased region" description="Low complexity" evidence="5">
    <location>
        <begin position="344"/>
        <end position="358"/>
    </location>
</feature>
<keyword evidence="4" id="KW-0663">Pyridoxal phosphate</keyword>
<keyword evidence="3" id="KW-0808">Transferase</keyword>
<dbReference type="Proteomes" id="UP000198280">
    <property type="component" value="Unassembled WGS sequence"/>
</dbReference>
<evidence type="ECO:0000313" key="8">
    <source>
        <dbReference type="Proteomes" id="UP000198280"/>
    </source>
</evidence>
<dbReference type="InterPro" id="IPR023927">
    <property type="entry name" value="SbnA"/>
</dbReference>
<dbReference type="PANTHER" id="PTHR10314">
    <property type="entry name" value="CYSTATHIONINE BETA-SYNTHASE"/>
    <property type="match status" value="1"/>
</dbReference>
<evidence type="ECO:0000256" key="4">
    <source>
        <dbReference type="ARBA" id="ARBA00022898"/>
    </source>
</evidence>
<dbReference type="Pfam" id="PF00291">
    <property type="entry name" value="PALP"/>
    <property type="match status" value="1"/>
</dbReference>
<dbReference type="InterPro" id="IPR050214">
    <property type="entry name" value="Cys_Synth/Cystath_Beta-Synth"/>
</dbReference>
<keyword evidence="8" id="KW-1185">Reference proteome</keyword>
<comment type="cofactor">
    <cofactor evidence="1">
        <name>pyridoxal 5'-phosphate</name>
        <dbReference type="ChEBI" id="CHEBI:597326"/>
    </cofactor>
</comment>
<comment type="subunit">
    <text evidence="2">Homodimer.</text>
</comment>